<organism evidence="1 2">
    <name type="scientific">Bartonella silvatica</name>
    <dbReference type="NCBI Taxonomy" id="357760"/>
    <lineage>
        <taxon>Bacteria</taxon>
        <taxon>Pseudomonadati</taxon>
        <taxon>Pseudomonadota</taxon>
        <taxon>Alphaproteobacteria</taxon>
        <taxon>Hyphomicrobiales</taxon>
        <taxon>Bartonellaceae</taxon>
        <taxon>Bartonella</taxon>
    </lineage>
</organism>
<comment type="caution">
    <text evidence="1">The sequence shown here is derived from an EMBL/GenBank/DDBJ whole genome shotgun (WGS) entry which is preliminary data.</text>
</comment>
<dbReference type="EMBL" id="JBEPLI010000029">
    <property type="protein sequence ID" value="MET3590433.1"/>
    <property type="molecule type" value="Genomic_DNA"/>
</dbReference>
<dbReference type="Proteomes" id="UP001549086">
    <property type="component" value="Unassembled WGS sequence"/>
</dbReference>
<accession>A0ABV2HIZ3</accession>
<protein>
    <submittedName>
        <fullName evidence="1">Uncharacterized protein</fullName>
    </submittedName>
</protein>
<sequence>MERENSQFYRKKRQEITPKKYQKDFKNLENKARSKALIIVEKLNSGMALIMVLMQDFKETTYKKDL</sequence>
<name>A0ABV2HIZ3_9HYPH</name>
<reference evidence="1 2" key="1">
    <citation type="submission" date="2024-06" db="EMBL/GenBank/DDBJ databases">
        <title>Genomic Encyclopedia of Type Strains, Phase IV (KMG-IV): sequencing the most valuable type-strain genomes for metagenomic binning, comparative biology and taxonomic classification.</title>
        <authorList>
            <person name="Goeker M."/>
        </authorList>
    </citation>
    <scope>NUCLEOTIDE SEQUENCE [LARGE SCALE GENOMIC DNA]</scope>
    <source>
        <strain evidence="1 2">DSM 23649</strain>
    </source>
</reference>
<proteinExistence type="predicted"/>
<gene>
    <name evidence="1" type="ORF">ABID23_001543</name>
</gene>
<keyword evidence="2" id="KW-1185">Reference proteome</keyword>
<evidence type="ECO:0000313" key="1">
    <source>
        <dbReference type="EMBL" id="MET3590433.1"/>
    </source>
</evidence>
<evidence type="ECO:0000313" key="2">
    <source>
        <dbReference type="Proteomes" id="UP001549086"/>
    </source>
</evidence>